<reference evidence="3 4" key="1">
    <citation type="submission" date="2024-01" db="EMBL/GenBank/DDBJ databases">
        <title>Uliginosibacterium soil sp. nov.</title>
        <authorList>
            <person name="Lv Y."/>
        </authorList>
    </citation>
    <scope>NUCLEOTIDE SEQUENCE [LARGE SCALE GENOMIC DNA]</scope>
    <source>
        <strain evidence="3 4">H3</strain>
    </source>
</reference>
<dbReference type="Gene3D" id="3.40.50.1820">
    <property type="entry name" value="alpha/beta hydrolase"/>
    <property type="match status" value="1"/>
</dbReference>
<evidence type="ECO:0000256" key="1">
    <source>
        <dbReference type="SAM" id="SignalP"/>
    </source>
</evidence>
<dbReference type="PIRSF" id="PIRSF029171">
    <property type="entry name" value="Esterase_LipA"/>
    <property type="match status" value="1"/>
</dbReference>
<dbReference type="InterPro" id="IPR000073">
    <property type="entry name" value="AB_hydrolase_1"/>
</dbReference>
<keyword evidence="3" id="KW-0378">Hydrolase</keyword>
<evidence type="ECO:0000313" key="4">
    <source>
        <dbReference type="Proteomes" id="UP001331561"/>
    </source>
</evidence>
<comment type="caution">
    <text evidence="3">The sequence shown here is derived from an EMBL/GenBank/DDBJ whole genome shotgun (WGS) entry which is preliminary data.</text>
</comment>
<feature type="domain" description="AB hydrolase-1" evidence="2">
    <location>
        <begin position="145"/>
        <end position="384"/>
    </location>
</feature>
<dbReference type="InterPro" id="IPR029058">
    <property type="entry name" value="AB_hydrolase_fold"/>
</dbReference>
<protein>
    <submittedName>
        <fullName evidence="3">Alpha/beta fold hydrolase</fullName>
    </submittedName>
</protein>
<evidence type="ECO:0000259" key="2">
    <source>
        <dbReference type="Pfam" id="PF12697"/>
    </source>
</evidence>
<dbReference type="SUPFAM" id="SSF53474">
    <property type="entry name" value="alpha/beta-Hydrolases"/>
    <property type="match status" value="1"/>
</dbReference>
<dbReference type="Gene3D" id="1.10.260.160">
    <property type="match status" value="1"/>
</dbReference>
<dbReference type="PANTHER" id="PTHR34853">
    <property type="match status" value="1"/>
</dbReference>
<gene>
    <name evidence="3" type="ORF">VVD49_11005</name>
</gene>
<dbReference type="GO" id="GO:0016787">
    <property type="term" value="F:hydrolase activity"/>
    <property type="evidence" value="ECO:0007669"/>
    <property type="project" value="UniProtKB-KW"/>
</dbReference>
<dbReference type="RefSeq" id="WP_327599227.1">
    <property type="nucleotide sequence ID" value="NZ_JAYXHS010000002.1"/>
</dbReference>
<sequence>MKSRMRGKLRALSLLTTCLVTSLVASQAAHAELWERGRLILSKTITVVPKAAINAALAAQGPQMAALVGPAQCDVRIDAIVFQARGPRNEPITSSGAVLTPVGDASCTVNTSAPVIAFDHGTEFRRSFSMANPTGDQTSAIIGWYAAKGYVVVAPDYHGYGGSTLPYHAYLHAASEADATVDALRASRKVLGRYGLKIGKLFVTGYSHGGHASMATTRALETRYRGEFPLVAAAPMSGPYALEETFVFGASNATLAGTAVGAFAMIGLNRATHAIYGRAADIFQPAYAPTIESYFPGPLEASELYAKGVLPLALSDLFKAPFLETVRSNPDSAVRRVLRENSLIDGWTPQVPMALCGGARDPLVPFFNTLRAQQAFNARGARVAVIEADQAFGLPPFASEDDYKNYHARTIFPLCAIATRKQLFDVLK</sequence>
<dbReference type="InterPro" id="IPR005152">
    <property type="entry name" value="Lipase_secreted"/>
</dbReference>
<dbReference type="EMBL" id="JAYXHS010000002">
    <property type="protein sequence ID" value="MEC5386255.1"/>
    <property type="molecule type" value="Genomic_DNA"/>
</dbReference>
<keyword evidence="4" id="KW-1185">Reference proteome</keyword>
<evidence type="ECO:0000313" key="3">
    <source>
        <dbReference type="EMBL" id="MEC5386255.1"/>
    </source>
</evidence>
<feature type="chain" id="PRO_5046472946" evidence="1">
    <location>
        <begin position="32"/>
        <end position="428"/>
    </location>
</feature>
<organism evidence="3 4">
    <name type="scientific">Uliginosibacterium silvisoli</name>
    <dbReference type="NCBI Taxonomy" id="3114758"/>
    <lineage>
        <taxon>Bacteria</taxon>
        <taxon>Pseudomonadati</taxon>
        <taxon>Pseudomonadota</taxon>
        <taxon>Betaproteobacteria</taxon>
        <taxon>Rhodocyclales</taxon>
        <taxon>Zoogloeaceae</taxon>
        <taxon>Uliginosibacterium</taxon>
    </lineage>
</organism>
<dbReference type="PANTHER" id="PTHR34853:SF1">
    <property type="entry name" value="LIPASE 5"/>
    <property type="match status" value="1"/>
</dbReference>
<keyword evidence="1" id="KW-0732">Signal</keyword>
<name>A0ABU6K4T6_9RHOO</name>
<dbReference type="Proteomes" id="UP001331561">
    <property type="component" value="Unassembled WGS sequence"/>
</dbReference>
<feature type="signal peptide" evidence="1">
    <location>
        <begin position="1"/>
        <end position="31"/>
    </location>
</feature>
<accession>A0ABU6K4T6</accession>
<proteinExistence type="predicted"/>
<dbReference type="Pfam" id="PF12697">
    <property type="entry name" value="Abhydrolase_6"/>
    <property type="match status" value="1"/>
</dbReference>